<evidence type="ECO:0000256" key="2">
    <source>
        <dbReference type="ARBA" id="ARBA00009765"/>
    </source>
</evidence>
<evidence type="ECO:0000256" key="8">
    <source>
        <dbReference type="RuleBase" id="RU362010"/>
    </source>
</evidence>
<sequence>MKDSAKQNLPPGTLVYTGRHHQVTPEMTLIAFSADHYVKQHIERIEDIESVEGVKWLNLTGLSDLEPIRKIGDFYGIDPMILEDIVHVEQRTKIELGENYLFAVFKMIYTRKDMADDAAESRHHFNHEHISFLLMPSLLITFQEEPGDVFDGVRGRLSDENGRIRTRGADYLFYALVDALVDHQMEAMLTLQNDIDSLEASIVEDEIGKIEPLYHLRKSLLILKSGAMPLQETLTRLIAQDTVFLSPMTRTYFKDVIDHAVHLSDRIMMYREVVASLFDMHQTNVSNRMNRVMTTLTFFSAIFIPLSFLAGFFGMNFEVFPSLHYPYALPIFIGSCIGIALLMLGFFKWKDWF</sequence>
<keyword evidence="10" id="KW-1185">Reference proteome</keyword>
<comment type="subcellular location">
    <subcellularLocation>
        <location evidence="1">Cell membrane</location>
        <topology evidence="1">Multi-pass membrane protein</topology>
    </subcellularLocation>
    <subcellularLocation>
        <location evidence="8">Membrane</location>
        <topology evidence="8">Multi-pass membrane protein</topology>
    </subcellularLocation>
</comment>
<evidence type="ECO:0000256" key="1">
    <source>
        <dbReference type="ARBA" id="ARBA00004651"/>
    </source>
</evidence>
<evidence type="ECO:0000313" key="10">
    <source>
        <dbReference type="Proteomes" id="UP000746471"/>
    </source>
</evidence>
<dbReference type="SUPFAM" id="SSF143865">
    <property type="entry name" value="CorA soluble domain-like"/>
    <property type="match status" value="1"/>
</dbReference>
<keyword evidence="8" id="KW-0406">Ion transport</keyword>
<keyword evidence="6 8" id="KW-1133">Transmembrane helix</keyword>
<dbReference type="Proteomes" id="UP000746471">
    <property type="component" value="Unassembled WGS sequence"/>
</dbReference>
<evidence type="ECO:0000256" key="7">
    <source>
        <dbReference type="ARBA" id="ARBA00023136"/>
    </source>
</evidence>
<dbReference type="Pfam" id="PF01544">
    <property type="entry name" value="CorA"/>
    <property type="match status" value="1"/>
</dbReference>
<evidence type="ECO:0000256" key="6">
    <source>
        <dbReference type="ARBA" id="ARBA00022989"/>
    </source>
</evidence>
<accession>A0ABS5PNE7</accession>
<feature type="transmembrane region" description="Helical" evidence="8">
    <location>
        <begin position="327"/>
        <end position="347"/>
    </location>
</feature>
<keyword evidence="3 8" id="KW-0813">Transport</keyword>
<dbReference type="Gene3D" id="1.20.58.340">
    <property type="entry name" value="Magnesium transport protein CorA, transmembrane region"/>
    <property type="match status" value="2"/>
</dbReference>
<reference evidence="9 10" key="1">
    <citation type="submission" date="2021-05" db="EMBL/GenBank/DDBJ databases">
        <title>Fusibacter ferrireducens sp. nov., an anaerobic, sulfur- and Fe-reducing bacterium isolated from the mangrove sediment.</title>
        <authorList>
            <person name="Qiu D."/>
        </authorList>
    </citation>
    <scope>NUCLEOTIDE SEQUENCE [LARGE SCALE GENOMIC DNA]</scope>
    <source>
        <strain evidence="9 10">DSM 12116</strain>
    </source>
</reference>
<dbReference type="InterPro" id="IPR045861">
    <property type="entry name" value="CorA_cytoplasmic_dom"/>
</dbReference>
<dbReference type="NCBIfam" id="TIGR00383">
    <property type="entry name" value="corA"/>
    <property type="match status" value="1"/>
</dbReference>
<dbReference type="RefSeq" id="WP_213236451.1">
    <property type="nucleotide sequence ID" value="NZ_JAHBCL010000011.1"/>
</dbReference>
<dbReference type="Gene3D" id="3.30.460.20">
    <property type="entry name" value="CorA soluble domain-like"/>
    <property type="match status" value="1"/>
</dbReference>
<gene>
    <name evidence="8 9" type="primary">corA</name>
    <name evidence="9" type="ORF">KHM83_07885</name>
</gene>
<keyword evidence="7 8" id="KW-0472">Membrane</keyword>
<comment type="caution">
    <text evidence="9">The sequence shown here is derived from an EMBL/GenBank/DDBJ whole genome shotgun (WGS) entry which is preliminary data.</text>
</comment>
<keyword evidence="5 8" id="KW-0812">Transmembrane</keyword>
<feature type="transmembrane region" description="Helical" evidence="8">
    <location>
        <begin position="296"/>
        <end position="315"/>
    </location>
</feature>
<proteinExistence type="inferred from homology"/>
<evidence type="ECO:0000256" key="3">
    <source>
        <dbReference type="ARBA" id="ARBA00022448"/>
    </source>
</evidence>
<keyword evidence="4 8" id="KW-1003">Cell membrane</keyword>
<comment type="similarity">
    <text evidence="2 8">Belongs to the CorA metal ion transporter (MIT) (TC 1.A.35) family.</text>
</comment>
<evidence type="ECO:0000256" key="4">
    <source>
        <dbReference type="ARBA" id="ARBA00022475"/>
    </source>
</evidence>
<evidence type="ECO:0000313" key="9">
    <source>
        <dbReference type="EMBL" id="MBS7526593.1"/>
    </source>
</evidence>
<name>A0ABS5PNE7_9FIRM</name>
<dbReference type="PANTHER" id="PTHR46494:SF1">
    <property type="entry name" value="CORA FAMILY METAL ION TRANSPORTER (EUROFUNG)"/>
    <property type="match status" value="1"/>
</dbReference>
<comment type="function">
    <text evidence="8">Mediates influx of magnesium ions.</text>
</comment>
<dbReference type="InterPro" id="IPR004488">
    <property type="entry name" value="Mg/Co-transport_prot_CorA"/>
</dbReference>
<dbReference type="SUPFAM" id="SSF144083">
    <property type="entry name" value="Magnesium transport protein CorA, transmembrane region"/>
    <property type="match status" value="1"/>
</dbReference>
<keyword evidence="8" id="KW-0460">Magnesium</keyword>
<dbReference type="CDD" id="cd12828">
    <property type="entry name" value="TmCorA-like_1"/>
    <property type="match status" value="1"/>
</dbReference>
<evidence type="ECO:0000256" key="5">
    <source>
        <dbReference type="ARBA" id="ARBA00022692"/>
    </source>
</evidence>
<organism evidence="9 10">
    <name type="scientific">Fusibacter paucivorans</name>
    <dbReference type="NCBI Taxonomy" id="76009"/>
    <lineage>
        <taxon>Bacteria</taxon>
        <taxon>Bacillati</taxon>
        <taxon>Bacillota</taxon>
        <taxon>Clostridia</taxon>
        <taxon>Eubacteriales</taxon>
        <taxon>Eubacteriales Family XII. Incertae Sedis</taxon>
        <taxon>Fusibacter</taxon>
    </lineage>
</organism>
<dbReference type="InterPro" id="IPR002523">
    <property type="entry name" value="MgTranspt_CorA/ZnTranspt_ZntB"/>
</dbReference>
<dbReference type="InterPro" id="IPR045863">
    <property type="entry name" value="CorA_TM1_TM2"/>
</dbReference>
<protein>
    <recommendedName>
        <fullName evidence="8">Magnesium transport protein CorA</fullName>
    </recommendedName>
</protein>
<dbReference type="PANTHER" id="PTHR46494">
    <property type="entry name" value="CORA FAMILY METAL ION TRANSPORTER (EUROFUNG)"/>
    <property type="match status" value="1"/>
</dbReference>
<dbReference type="EMBL" id="JAHBCL010000011">
    <property type="protein sequence ID" value="MBS7526593.1"/>
    <property type="molecule type" value="Genomic_DNA"/>
</dbReference>